<keyword evidence="2" id="KW-1185">Reference proteome</keyword>
<name>A0A2G9UEB6_TELCI</name>
<gene>
    <name evidence="1" type="ORF">TELCIR_09617</name>
</gene>
<sequence>MCEYLNFYIGKTCRIGNMPDIPPPPYPTENKQFPQQQQAYASYPQPGYPQATVYPGYSPYQQHPAEVRYTTYPQTTVYTTQPQTIIVDDCHHHHRHHRERGSGADMCCMAAAMACLCALCIR</sequence>
<evidence type="ECO:0000313" key="2">
    <source>
        <dbReference type="Proteomes" id="UP000230423"/>
    </source>
</evidence>
<evidence type="ECO:0000313" key="1">
    <source>
        <dbReference type="EMBL" id="PIO68588.1"/>
    </source>
</evidence>
<organism evidence="1 2">
    <name type="scientific">Teladorsagia circumcincta</name>
    <name type="common">Brown stomach worm</name>
    <name type="synonym">Ostertagia circumcincta</name>
    <dbReference type="NCBI Taxonomy" id="45464"/>
    <lineage>
        <taxon>Eukaryota</taxon>
        <taxon>Metazoa</taxon>
        <taxon>Ecdysozoa</taxon>
        <taxon>Nematoda</taxon>
        <taxon>Chromadorea</taxon>
        <taxon>Rhabditida</taxon>
        <taxon>Rhabditina</taxon>
        <taxon>Rhabditomorpha</taxon>
        <taxon>Strongyloidea</taxon>
        <taxon>Trichostrongylidae</taxon>
        <taxon>Teladorsagia</taxon>
    </lineage>
</organism>
<proteinExistence type="predicted"/>
<dbReference type="Proteomes" id="UP000230423">
    <property type="component" value="Unassembled WGS sequence"/>
</dbReference>
<dbReference type="AlphaFoldDB" id="A0A2G9UEB6"/>
<dbReference type="EMBL" id="KZ347031">
    <property type="protein sequence ID" value="PIO68588.1"/>
    <property type="molecule type" value="Genomic_DNA"/>
</dbReference>
<reference evidence="1 2" key="1">
    <citation type="submission" date="2015-09" db="EMBL/GenBank/DDBJ databases">
        <title>Draft genome of the parasitic nematode Teladorsagia circumcincta isolate WARC Sus (inbred).</title>
        <authorList>
            <person name="Mitreva M."/>
        </authorList>
    </citation>
    <scope>NUCLEOTIDE SEQUENCE [LARGE SCALE GENOMIC DNA]</scope>
    <source>
        <strain evidence="1 2">S</strain>
    </source>
</reference>
<accession>A0A2G9UEB6</accession>
<protein>
    <submittedName>
        <fullName evidence="1">Uncharacterized protein</fullName>
    </submittedName>
</protein>